<dbReference type="RefSeq" id="WP_253836517.1">
    <property type="nucleotide sequence ID" value="NZ_JAMTCS010000008.1"/>
</dbReference>
<dbReference type="Gene3D" id="3.30.450.40">
    <property type="match status" value="1"/>
</dbReference>
<evidence type="ECO:0000256" key="2">
    <source>
        <dbReference type="ARBA" id="ARBA00023163"/>
    </source>
</evidence>
<evidence type="ECO:0000259" key="3">
    <source>
        <dbReference type="PROSITE" id="PS50921"/>
    </source>
</evidence>
<name>A0A9X2JYT4_9MICO</name>
<dbReference type="SMART" id="SM00065">
    <property type="entry name" value="GAF"/>
    <property type="match status" value="1"/>
</dbReference>
<proteinExistence type="predicted"/>
<reference evidence="4" key="1">
    <citation type="submission" date="2022-06" db="EMBL/GenBank/DDBJ databases">
        <title>Genomic Encyclopedia of Archaeal and Bacterial Type Strains, Phase II (KMG-II): from individual species to whole genera.</title>
        <authorList>
            <person name="Goeker M."/>
        </authorList>
    </citation>
    <scope>NUCLEOTIDE SEQUENCE</scope>
    <source>
        <strain evidence="4">DSM 26652</strain>
    </source>
</reference>
<feature type="domain" description="ANTAR" evidence="3">
    <location>
        <begin position="165"/>
        <end position="226"/>
    </location>
</feature>
<comment type="caution">
    <text evidence="4">The sequence shown here is derived from an EMBL/GenBank/DDBJ whole genome shotgun (WGS) entry which is preliminary data.</text>
</comment>
<dbReference type="InterPro" id="IPR029016">
    <property type="entry name" value="GAF-like_dom_sf"/>
</dbReference>
<dbReference type="PIRSF" id="PIRSF036625">
    <property type="entry name" value="GAF_ANTAR"/>
    <property type="match status" value="1"/>
</dbReference>
<gene>
    <name evidence="4" type="ORF">APR03_002740</name>
</gene>
<dbReference type="InterPro" id="IPR003018">
    <property type="entry name" value="GAF"/>
</dbReference>
<keyword evidence="5" id="KW-1185">Reference proteome</keyword>
<dbReference type="InterPro" id="IPR005561">
    <property type="entry name" value="ANTAR"/>
</dbReference>
<dbReference type="EMBL" id="JAMTCS010000008">
    <property type="protein sequence ID" value="MCP2265384.1"/>
    <property type="molecule type" value="Genomic_DNA"/>
</dbReference>
<dbReference type="Pfam" id="PF01590">
    <property type="entry name" value="GAF"/>
    <property type="match status" value="1"/>
</dbReference>
<dbReference type="Pfam" id="PF03861">
    <property type="entry name" value="ANTAR"/>
    <property type="match status" value="1"/>
</dbReference>
<dbReference type="AlphaFoldDB" id="A0A9X2JYT4"/>
<keyword evidence="1" id="KW-0805">Transcription regulation</keyword>
<protein>
    <submittedName>
        <fullName evidence="4">ANTAR domain-containing protein</fullName>
    </submittedName>
</protein>
<dbReference type="PROSITE" id="PS50921">
    <property type="entry name" value="ANTAR"/>
    <property type="match status" value="1"/>
</dbReference>
<keyword evidence="2" id="KW-0804">Transcription</keyword>
<evidence type="ECO:0000256" key="1">
    <source>
        <dbReference type="ARBA" id="ARBA00023015"/>
    </source>
</evidence>
<accession>A0A9X2JYT4</accession>
<dbReference type="GO" id="GO:0003723">
    <property type="term" value="F:RNA binding"/>
    <property type="evidence" value="ECO:0007669"/>
    <property type="project" value="InterPro"/>
</dbReference>
<dbReference type="Gene3D" id="1.10.10.10">
    <property type="entry name" value="Winged helix-like DNA-binding domain superfamily/Winged helix DNA-binding domain"/>
    <property type="match status" value="1"/>
</dbReference>
<sequence length="232" mass="24500">MTPRDPADTLATTMSVLLRDHDVTGLLYRVVRDATRLTGSDAAGLLVRGPSGGPELLSATSHAAAELELHQSQVEEGPCVDVLATGAPIEVAGADTLLERWPTVGRLAVAAGFRSVHAYPLTWRGTVLGGLNLFCRDEHLHTDEQSATARTLADMAALVLVQPEHLDETTLADRVATALAGRVIIEQAKGVLAFQDGVSTETAYTTLVERADRDGGSLSATADFIVRGAHDD</sequence>
<evidence type="ECO:0000313" key="4">
    <source>
        <dbReference type="EMBL" id="MCP2265384.1"/>
    </source>
</evidence>
<organism evidence="4 5">
    <name type="scientific">Promicromonospora thailandica</name>
    <dbReference type="NCBI Taxonomy" id="765201"/>
    <lineage>
        <taxon>Bacteria</taxon>
        <taxon>Bacillati</taxon>
        <taxon>Actinomycetota</taxon>
        <taxon>Actinomycetes</taxon>
        <taxon>Micrococcales</taxon>
        <taxon>Promicromonosporaceae</taxon>
        <taxon>Promicromonospora</taxon>
    </lineage>
</organism>
<dbReference type="SUPFAM" id="SSF55781">
    <property type="entry name" value="GAF domain-like"/>
    <property type="match status" value="1"/>
</dbReference>
<dbReference type="InterPro" id="IPR036388">
    <property type="entry name" value="WH-like_DNA-bd_sf"/>
</dbReference>
<dbReference type="SMART" id="SM01012">
    <property type="entry name" value="ANTAR"/>
    <property type="match status" value="1"/>
</dbReference>
<evidence type="ECO:0000313" key="5">
    <source>
        <dbReference type="Proteomes" id="UP001139493"/>
    </source>
</evidence>
<dbReference type="InterPro" id="IPR012074">
    <property type="entry name" value="GAF_ANTAR"/>
</dbReference>
<dbReference type="Proteomes" id="UP001139493">
    <property type="component" value="Unassembled WGS sequence"/>
</dbReference>